<accession>A0ABD3HQR3</accession>
<reference evidence="3 4" key="1">
    <citation type="submission" date="2024-09" db="EMBL/GenBank/DDBJ databases">
        <title>Chromosome-scale assembly of Riccia sorocarpa.</title>
        <authorList>
            <person name="Paukszto L."/>
        </authorList>
    </citation>
    <scope>NUCLEOTIDE SEQUENCE [LARGE SCALE GENOMIC DNA]</scope>
    <source>
        <strain evidence="3">LP-2024</strain>
        <tissue evidence="3">Aerial parts of the thallus</tissue>
    </source>
</reference>
<proteinExistence type="predicted"/>
<keyword evidence="4" id="KW-1185">Reference proteome</keyword>
<evidence type="ECO:0000313" key="3">
    <source>
        <dbReference type="EMBL" id="KAL3692435.1"/>
    </source>
</evidence>
<organism evidence="3 4">
    <name type="scientific">Riccia sorocarpa</name>
    <dbReference type="NCBI Taxonomy" id="122646"/>
    <lineage>
        <taxon>Eukaryota</taxon>
        <taxon>Viridiplantae</taxon>
        <taxon>Streptophyta</taxon>
        <taxon>Embryophyta</taxon>
        <taxon>Marchantiophyta</taxon>
        <taxon>Marchantiopsida</taxon>
        <taxon>Marchantiidae</taxon>
        <taxon>Marchantiales</taxon>
        <taxon>Ricciaceae</taxon>
        <taxon>Riccia</taxon>
    </lineage>
</organism>
<dbReference type="Pfam" id="PF13966">
    <property type="entry name" value="zf-RVT"/>
    <property type="match status" value="1"/>
</dbReference>
<dbReference type="AlphaFoldDB" id="A0ABD3HQR3"/>
<sequence>MVLMRSNVEQLNRDGGTRETLRDYLSKENIPITDTLSQTLQKHNDNFPAAQARQINWNEVDPWVWDDNMPKGPKAWDLKTSQWRKLLYRIKPEDQKLDRKWNITDTRVSWTQRWKMLWGGRATLRTKVRLWRFLRRGYFTNAKAKEWGLSDGMCPRCQIEVETMDHAMWACPRLNHRTTWLSWLLIKPEQRTVTHHAPESLITLIDNALSRHGQTQAEILILLMTLRCNWEKRNSALFKGKQHYRGINLIIHEVKLEIAALSSHNNVSRKQNEENQKTLQTIDFWEEQTDRWMHGDTTWRTQSPFRIAPRPDDTNRNPQAADDSAFRDAPWNLKRRPRTISPETAKDQDEGRGHQTDKHSRILKGRGLE</sequence>
<comment type="caution">
    <text evidence="3">The sequence shown here is derived from an EMBL/GenBank/DDBJ whole genome shotgun (WGS) entry which is preliminary data.</text>
</comment>
<dbReference type="Proteomes" id="UP001633002">
    <property type="component" value="Unassembled WGS sequence"/>
</dbReference>
<evidence type="ECO:0000259" key="2">
    <source>
        <dbReference type="Pfam" id="PF13966"/>
    </source>
</evidence>
<protein>
    <recommendedName>
        <fullName evidence="2">Reverse transcriptase zinc-binding domain-containing protein</fullName>
    </recommendedName>
</protein>
<name>A0ABD3HQR3_9MARC</name>
<feature type="compositionally biased region" description="Basic and acidic residues" evidence="1">
    <location>
        <begin position="344"/>
        <end position="369"/>
    </location>
</feature>
<gene>
    <name evidence="3" type="ORF">R1sor_006086</name>
</gene>
<dbReference type="EMBL" id="JBJQOH010000003">
    <property type="protein sequence ID" value="KAL3692435.1"/>
    <property type="molecule type" value="Genomic_DNA"/>
</dbReference>
<feature type="region of interest" description="Disordered" evidence="1">
    <location>
        <begin position="295"/>
        <end position="369"/>
    </location>
</feature>
<feature type="domain" description="Reverse transcriptase zinc-binding" evidence="2">
    <location>
        <begin position="100"/>
        <end position="173"/>
    </location>
</feature>
<dbReference type="InterPro" id="IPR026960">
    <property type="entry name" value="RVT-Znf"/>
</dbReference>
<evidence type="ECO:0000256" key="1">
    <source>
        <dbReference type="SAM" id="MobiDB-lite"/>
    </source>
</evidence>
<evidence type="ECO:0000313" key="4">
    <source>
        <dbReference type="Proteomes" id="UP001633002"/>
    </source>
</evidence>